<sequence>MNQLKKQDGITLVELLATLAISSIVITIIFQVLFNGLNYSEKAQRTASIQNEANYIISLLTTQHETSSGYQIKLDQNPQAEMITITNDDGEVFTISNTNYVYSFYDTSHETEQEMDLLTMINPKDSDQNHYLSIRLVVQDKRDSSIRFEIKTIISRM</sequence>
<dbReference type="InterPro" id="IPR045584">
    <property type="entry name" value="Pilin-like"/>
</dbReference>
<keyword evidence="3" id="KW-1133">Transmembrane helix</keyword>
<dbReference type="PIRSF" id="PIRSF004525">
    <property type="entry name" value="Pilin_peptidase-dep_B_prd"/>
    <property type="match status" value="1"/>
</dbReference>
<feature type="transmembrane region" description="Helical" evidence="3">
    <location>
        <begin position="12"/>
        <end position="34"/>
    </location>
</feature>
<keyword evidence="5" id="KW-1185">Reference proteome</keyword>
<evidence type="ECO:0000313" key="5">
    <source>
        <dbReference type="Proteomes" id="UP001296943"/>
    </source>
</evidence>
<proteinExistence type="predicted"/>
<dbReference type="EMBL" id="JAFBDR010000004">
    <property type="protein sequence ID" value="MBM7570696.1"/>
    <property type="molecule type" value="Genomic_DNA"/>
</dbReference>
<dbReference type="InterPro" id="IPR012902">
    <property type="entry name" value="N_methyl_site"/>
</dbReference>
<comment type="caution">
    <text evidence="4">The sequence shown here is derived from an EMBL/GenBank/DDBJ whole genome shotgun (WGS) entry which is preliminary data.</text>
</comment>
<protein>
    <submittedName>
        <fullName evidence="4">Prepilin-type N-terminal cleavage/methylation domain-containing protein</fullName>
    </submittedName>
</protein>
<dbReference type="Pfam" id="PF07963">
    <property type="entry name" value="N_methyl"/>
    <property type="match status" value="1"/>
</dbReference>
<keyword evidence="3" id="KW-0812">Transmembrane</keyword>
<comment type="subcellular location">
    <subcellularLocation>
        <location evidence="1">Cell surface</location>
    </subcellularLocation>
</comment>
<name>A0ABS2MXS3_9BACI</name>
<dbReference type="InterPro" id="IPR016419">
    <property type="entry name" value="Prepilin_Pept-dep_B_prd"/>
</dbReference>
<reference evidence="4 5" key="1">
    <citation type="submission" date="2021-01" db="EMBL/GenBank/DDBJ databases">
        <title>Genomic Encyclopedia of Type Strains, Phase IV (KMG-IV): sequencing the most valuable type-strain genomes for metagenomic binning, comparative biology and taxonomic classification.</title>
        <authorList>
            <person name="Goeker M."/>
        </authorList>
    </citation>
    <scope>NUCLEOTIDE SEQUENCE [LARGE SCALE GENOMIC DNA]</scope>
    <source>
        <strain evidence="4 5">DSM 23711</strain>
    </source>
</reference>
<dbReference type="Proteomes" id="UP001296943">
    <property type="component" value="Unassembled WGS sequence"/>
</dbReference>
<dbReference type="SUPFAM" id="SSF54523">
    <property type="entry name" value="Pili subunits"/>
    <property type="match status" value="1"/>
</dbReference>
<evidence type="ECO:0000256" key="2">
    <source>
        <dbReference type="ARBA" id="ARBA00023287"/>
    </source>
</evidence>
<evidence type="ECO:0000256" key="1">
    <source>
        <dbReference type="ARBA" id="ARBA00004241"/>
    </source>
</evidence>
<keyword evidence="3" id="KW-0472">Membrane</keyword>
<gene>
    <name evidence="4" type="ORF">JOC48_001174</name>
</gene>
<evidence type="ECO:0000256" key="3">
    <source>
        <dbReference type="SAM" id="Phobius"/>
    </source>
</evidence>
<accession>A0ABS2MXS3</accession>
<keyword evidence="2" id="KW-0178">Competence</keyword>
<dbReference type="NCBIfam" id="TIGR02532">
    <property type="entry name" value="IV_pilin_GFxxxE"/>
    <property type="match status" value="1"/>
</dbReference>
<organism evidence="4 5">
    <name type="scientific">Aquibacillus albus</name>
    <dbReference type="NCBI Taxonomy" id="1168171"/>
    <lineage>
        <taxon>Bacteria</taxon>
        <taxon>Bacillati</taxon>
        <taxon>Bacillota</taxon>
        <taxon>Bacilli</taxon>
        <taxon>Bacillales</taxon>
        <taxon>Bacillaceae</taxon>
        <taxon>Aquibacillus</taxon>
    </lineage>
</organism>
<evidence type="ECO:0000313" key="4">
    <source>
        <dbReference type="EMBL" id="MBM7570696.1"/>
    </source>
</evidence>